<feature type="compositionally biased region" description="Basic residues" evidence="1">
    <location>
        <begin position="13"/>
        <end position="24"/>
    </location>
</feature>
<reference evidence="2 3" key="1">
    <citation type="journal article" date="2012" name="J. Bacteriol.">
        <title>Draft Genome Sequence of Oceaniovalibus guishaninsula JLT2003T.</title>
        <authorList>
            <person name="Tang K."/>
            <person name="Liu K."/>
            <person name="Jiao N."/>
        </authorList>
    </citation>
    <scope>NUCLEOTIDE SEQUENCE [LARGE SCALE GENOMIC DNA]</scope>
    <source>
        <strain evidence="2 3">JLT2003</strain>
    </source>
</reference>
<evidence type="ECO:0000256" key="1">
    <source>
        <dbReference type="SAM" id="MobiDB-lite"/>
    </source>
</evidence>
<dbReference type="STRING" id="1231392.OCGS_0979"/>
<feature type="region of interest" description="Disordered" evidence="1">
    <location>
        <begin position="1"/>
        <end position="33"/>
    </location>
</feature>
<organism evidence="2 3">
    <name type="scientific">Oceaniovalibus guishaninsula JLT2003</name>
    <dbReference type="NCBI Taxonomy" id="1231392"/>
    <lineage>
        <taxon>Bacteria</taxon>
        <taxon>Pseudomonadati</taxon>
        <taxon>Pseudomonadota</taxon>
        <taxon>Alphaproteobacteria</taxon>
        <taxon>Rhodobacterales</taxon>
        <taxon>Roseobacteraceae</taxon>
        <taxon>Oceaniovalibus</taxon>
    </lineage>
</organism>
<protein>
    <submittedName>
        <fullName evidence="2">Uncharacterized protein</fullName>
    </submittedName>
</protein>
<gene>
    <name evidence="2" type="ORF">OCGS_0979</name>
</gene>
<dbReference type="AlphaFoldDB" id="K2HQ35"/>
<dbReference type="EMBL" id="AMGO01000012">
    <property type="protein sequence ID" value="EKE44944.1"/>
    <property type="molecule type" value="Genomic_DNA"/>
</dbReference>
<sequence>MHGIFHVASPGSKAKRPAHPRRDRTPRTTRGPALRAIAAIPLSNIHNRQVPFPSRHRRPCRGCHAAGHSAPECAVI</sequence>
<proteinExistence type="predicted"/>
<accession>K2HQ35</accession>
<evidence type="ECO:0000313" key="3">
    <source>
        <dbReference type="Proteomes" id="UP000006765"/>
    </source>
</evidence>
<evidence type="ECO:0000313" key="2">
    <source>
        <dbReference type="EMBL" id="EKE44944.1"/>
    </source>
</evidence>
<dbReference type="Proteomes" id="UP000006765">
    <property type="component" value="Unassembled WGS sequence"/>
</dbReference>
<keyword evidence="3" id="KW-1185">Reference proteome</keyword>
<name>K2HQ35_9RHOB</name>
<comment type="caution">
    <text evidence="2">The sequence shown here is derived from an EMBL/GenBank/DDBJ whole genome shotgun (WGS) entry which is preliminary data.</text>
</comment>